<gene>
    <name evidence="2" type="ordered locus">TUZN_0831</name>
</gene>
<dbReference type="RefSeq" id="WP_013679653.1">
    <property type="nucleotide sequence ID" value="NC_015315.1"/>
</dbReference>
<dbReference type="Proteomes" id="UP000008138">
    <property type="component" value="Chromosome"/>
</dbReference>
<reference evidence="2 3" key="1">
    <citation type="journal article" date="2011" name="J. Bacteriol.">
        <title>Complete genome sequence of the thermoacidophilic crenarchaeon Thermoproteus uzoniensis 768-20.</title>
        <authorList>
            <person name="Mardanov A.V."/>
            <person name="Gumerov V.M."/>
            <person name="Beletsky A.V."/>
            <person name="Prokofeva M.I."/>
            <person name="Bonch-Osmolovskaya E.A."/>
            <person name="Ravin N.V."/>
            <person name="Skryabin K.G."/>
        </authorList>
    </citation>
    <scope>NUCLEOTIDE SEQUENCE [LARGE SCALE GENOMIC DNA]</scope>
    <source>
        <strain evidence="2 3">768-20</strain>
    </source>
</reference>
<dbReference type="GO" id="GO:0050334">
    <property type="term" value="F:thiaminase activity"/>
    <property type="evidence" value="ECO:0007669"/>
    <property type="project" value="InterPro"/>
</dbReference>
<dbReference type="GO" id="GO:0005829">
    <property type="term" value="C:cytosol"/>
    <property type="evidence" value="ECO:0007669"/>
    <property type="project" value="TreeGrafter"/>
</dbReference>
<accession>F2L5E6</accession>
<dbReference type="Gene3D" id="1.20.910.10">
    <property type="entry name" value="Heme oxygenase-like"/>
    <property type="match status" value="1"/>
</dbReference>
<keyword evidence="3" id="KW-1185">Reference proteome</keyword>
<dbReference type="InterPro" id="IPR004305">
    <property type="entry name" value="Thiaminase-2/PQQC"/>
</dbReference>
<evidence type="ECO:0000313" key="2">
    <source>
        <dbReference type="EMBL" id="AEA12317.1"/>
    </source>
</evidence>
<dbReference type="NCBIfam" id="TIGR04306">
    <property type="entry name" value="salvage_TenA"/>
    <property type="match status" value="1"/>
</dbReference>
<reference key="2">
    <citation type="submission" date="2011-03" db="EMBL/GenBank/DDBJ databases">
        <title>Complete genome sequence of the thermoacidophilic crenarchaeon Thermoproteus uzoniensis 768-20.</title>
        <authorList>
            <person name="Mardanov A.V."/>
            <person name="Gumerov V.M."/>
            <person name="Beletsky A.V."/>
            <person name="Prokofeva M.I."/>
            <person name="Bonch-Osmolovskaya E.A."/>
            <person name="Ravin N.V."/>
            <person name="Skryabin K.G."/>
        </authorList>
    </citation>
    <scope>NUCLEOTIDE SEQUENCE</scope>
    <source>
        <strain>768-20</strain>
    </source>
</reference>
<dbReference type="KEGG" id="tuz:TUZN_0831"/>
<dbReference type="PANTHER" id="PTHR43198:SF2">
    <property type="entry name" value="SI:CH1073-67J19.1-RELATED"/>
    <property type="match status" value="1"/>
</dbReference>
<evidence type="ECO:0000313" key="3">
    <source>
        <dbReference type="Proteomes" id="UP000008138"/>
    </source>
</evidence>
<dbReference type="OrthoDB" id="85443at2157"/>
<dbReference type="EMBL" id="CP002590">
    <property type="protein sequence ID" value="AEA12317.1"/>
    <property type="molecule type" value="Genomic_DNA"/>
</dbReference>
<dbReference type="AlphaFoldDB" id="F2L5E6"/>
<sequence>MSLTERLRQSADDIWSAILRHPFVVGLYRGDLPLEKFKNYVLQDYNYLVGFSRALALAAARAPDVRSMRAMAELAYGELTGELASYEALLGELGLSLEDAARARPSPTNVGYMSYLSSTCALGTFAQCLSALLPCFWTYMEIAEAHRGLLAENPVSVYRRWASVYLSEEYRSLVKKLRDLLDALSPPFDEAWEPFKTASLYELAFWNAAYSGETWPA</sequence>
<dbReference type="Pfam" id="PF03070">
    <property type="entry name" value="TENA_THI-4"/>
    <property type="match status" value="1"/>
</dbReference>
<dbReference type="eggNOG" id="arCOG01128">
    <property type="taxonomic scope" value="Archaea"/>
</dbReference>
<dbReference type="GeneID" id="10360366"/>
<dbReference type="InterPro" id="IPR016084">
    <property type="entry name" value="Haem_Oase-like_multi-hlx"/>
</dbReference>
<dbReference type="GO" id="GO:0006772">
    <property type="term" value="P:thiamine metabolic process"/>
    <property type="evidence" value="ECO:0007669"/>
    <property type="project" value="InterPro"/>
</dbReference>
<organism evidence="2 3">
    <name type="scientific">Thermoproteus uzoniensis (strain 768-20)</name>
    <dbReference type="NCBI Taxonomy" id="999630"/>
    <lineage>
        <taxon>Archaea</taxon>
        <taxon>Thermoproteota</taxon>
        <taxon>Thermoprotei</taxon>
        <taxon>Thermoproteales</taxon>
        <taxon>Thermoproteaceae</taxon>
        <taxon>Thermoproteus</taxon>
    </lineage>
</organism>
<feature type="domain" description="Thiaminase-2/PQQC" evidence="1">
    <location>
        <begin position="9"/>
        <end position="210"/>
    </location>
</feature>
<dbReference type="InterPro" id="IPR050967">
    <property type="entry name" value="Thiamine_Salvage_TenA"/>
</dbReference>
<dbReference type="HOGENOM" id="CLU_077537_3_0_2"/>
<proteinExistence type="predicted"/>
<dbReference type="InterPro" id="IPR027574">
    <property type="entry name" value="Thiaminase_II"/>
</dbReference>
<evidence type="ECO:0000259" key="1">
    <source>
        <dbReference type="Pfam" id="PF03070"/>
    </source>
</evidence>
<protein>
    <submittedName>
        <fullName evidence="2">Transcriptional activator, TenA family</fullName>
    </submittedName>
</protein>
<dbReference type="SUPFAM" id="SSF48613">
    <property type="entry name" value="Heme oxygenase-like"/>
    <property type="match status" value="1"/>
</dbReference>
<dbReference type="STRING" id="999630.TUZN_0831"/>
<name>F2L5E6_THEU7</name>
<dbReference type="PANTHER" id="PTHR43198">
    <property type="entry name" value="BIFUNCTIONAL TH2 PROTEIN"/>
    <property type="match status" value="1"/>
</dbReference>